<comment type="similarity">
    <text evidence="2">Belongs to the MipA/OmpV family.</text>
</comment>
<keyword evidence="4" id="KW-0472">Membrane</keyword>
<feature type="signal peptide" evidence="6">
    <location>
        <begin position="1"/>
        <end position="25"/>
    </location>
</feature>
<dbReference type="EMBL" id="JANUGV010000001">
    <property type="protein sequence ID" value="MCS0606762.1"/>
    <property type="molecule type" value="Genomic_DNA"/>
</dbReference>
<dbReference type="PANTHER" id="PTHR38776">
    <property type="entry name" value="MLTA-INTERACTING PROTEIN-RELATED"/>
    <property type="match status" value="1"/>
</dbReference>
<dbReference type="PANTHER" id="PTHR38776:SF1">
    <property type="entry name" value="MLTA-INTERACTING PROTEIN-RELATED"/>
    <property type="match status" value="1"/>
</dbReference>
<protein>
    <submittedName>
        <fullName evidence="7">MipA/OmpV family protein</fullName>
    </submittedName>
</protein>
<evidence type="ECO:0000313" key="7">
    <source>
        <dbReference type="EMBL" id="MCS0606762.1"/>
    </source>
</evidence>
<reference evidence="7 8" key="1">
    <citation type="submission" date="2022-08" db="EMBL/GenBank/DDBJ databases">
        <title>Reclassification of Massilia species as members of the genera Telluria, Duganella, Pseudoduganella, Mokoshia gen. nov. and Zemynaea gen. nov. using orthogonal and non-orthogonal genome-based approaches.</title>
        <authorList>
            <person name="Bowman J.P."/>
        </authorList>
    </citation>
    <scope>NUCLEOTIDE SEQUENCE [LARGE SCALE GENOMIC DNA]</scope>
    <source>
        <strain evidence="7 8">JCM 31607</strain>
    </source>
</reference>
<dbReference type="Proteomes" id="UP001205861">
    <property type="component" value="Unassembled WGS sequence"/>
</dbReference>
<keyword evidence="8" id="KW-1185">Reference proteome</keyword>
<accession>A0ABT2BE09</accession>
<comment type="subcellular location">
    <subcellularLocation>
        <location evidence="1">Cell outer membrane</location>
    </subcellularLocation>
</comment>
<keyword evidence="3 6" id="KW-0732">Signal</keyword>
<comment type="caution">
    <text evidence="7">The sequence shown here is derived from an EMBL/GenBank/DDBJ whole genome shotgun (WGS) entry which is preliminary data.</text>
</comment>
<evidence type="ECO:0000256" key="3">
    <source>
        <dbReference type="ARBA" id="ARBA00022729"/>
    </source>
</evidence>
<keyword evidence="5" id="KW-0998">Cell outer membrane</keyword>
<evidence type="ECO:0000256" key="2">
    <source>
        <dbReference type="ARBA" id="ARBA00005722"/>
    </source>
</evidence>
<proteinExistence type="inferred from homology"/>
<evidence type="ECO:0000313" key="8">
    <source>
        <dbReference type="Proteomes" id="UP001205861"/>
    </source>
</evidence>
<evidence type="ECO:0000256" key="4">
    <source>
        <dbReference type="ARBA" id="ARBA00023136"/>
    </source>
</evidence>
<gene>
    <name evidence="7" type="ORF">NX773_01110</name>
</gene>
<dbReference type="InterPro" id="IPR010583">
    <property type="entry name" value="MipA"/>
</dbReference>
<dbReference type="Pfam" id="PF06629">
    <property type="entry name" value="MipA"/>
    <property type="match status" value="1"/>
</dbReference>
<evidence type="ECO:0000256" key="1">
    <source>
        <dbReference type="ARBA" id="ARBA00004442"/>
    </source>
</evidence>
<dbReference type="RefSeq" id="WP_258854563.1">
    <property type="nucleotide sequence ID" value="NZ_JANUGV010000001.1"/>
</dbReference>
<evidence type="ECO:0000256" key="5">
    <source>
        <dbReference type="ARBA" id="ARBA00023237"/>
    </source>
</evidence>
<feature type="chain" id="PRO_5046035033" evidence="6">
    <location>
        <begin position="26"/>
        <end position="283"/>
    </location>
</feature>
<sequence>MTRPKLLSAGLAAAAAMLFSQNGAAQEIIPLQIPQDFNLVGLGVFSVPDYYGSDDYEARAAPLVRYAWSDTQYVQLIGPELRANVVPYRTDLRAGPLIRFRQRRDDDVSDSVVKHMRPVASATEIGAFLDYHMPLEPGRPLHKIVFSADIVGNTTGVYSGPSGNIRATYVYPFAQGLFGKPLLGTLGFGLFFASDHFNDRYFGIHGADVALFPQRAGRAYKAEGGLTSIKIPFSLTSQVDPKWLVTVAGRYERLLGDAADSPVVKDRGDENQWIIGVAASYLF</sequence>
<evidence type="ECO:0000256" key="6">
    <source>
        <dbReference type="SAM" id="SignalP"/>
    </source>
</evidence>
<name>A0ABT2BE09_9BURK</name>
<organism evidence="7 8">
    <name type="scientific">Massilia solisilvae</name>
    <dbReference type="NCBI Taxonomy" id="1811225"/>
    <lineage>
        <taxon>Bacteria</taxon>
        <taxon>Pseudomonadati</taxon>
        <taxon>Pseudomonadota</taxon>
        <taxon>Betaproteobacteria</taxon>
        <taxon>Burkholderiales</taxon>
        <taxon>Oxalobacteraceae</taxon>
        <taxon>Telluria group</taxon>
        <taxon>Massilia</taxon>
    </lineage>
</organism>